<dbReference type="AlphaFoldDB" id="A0A211YRB2"/>
<organism evidence="2 3">
    <name type="scientific">Pyrodictium delaneyi</name>
    <dbReference type="NCBI Taxonomy" id="1273541"/>
    <lineage>
        <taxon>Archaea</taxon>
        <taxon>Thermoproteota</taxon>
        <taxon>Thermoprotei</taxon>
        <taxon>Desulfurococcales</taxon>
        <taxon>Pyrodictiaceae</taxon>
        <taxon>Pyrodictium</taxon>
    </lineage>
</organism>
<dbReference type="Pfam" id="PF02195">
    <property type="entry name" value="ParB_N"/>
    <property type="match status" value="1"/>
</dbReference>
<comment type="caution">
    <text evidence="2">The sequence shown here is derived from an EMBL/GenBank/DDBJ whole genome shotgun (WGS) entry which is preliminary data.</text>
</comment>
<dbReference type="Proteomes" id="UP000196694">
    <property type="component" value="Unassembled WGS sequence"/>
</dbReference>
<evidence type="ECO:0000313" key="3">
    <source>
        <dbReference type="Proteomes" id="UP000196694"/>
    </source>
</evidence>
<name>A0A211YRB2_9CREN</name>
<evidence type="ECO:0000313" key="2">
    <source>
        <dbReference type="EMBL" id="OWJ55550.1"/>
    </source>
</evidence>
<dbReference type="EMBL" id="NCQP01000001">
    <property type="protein sequence ID" value="OWJ55550.1"/>
    <property type="molecule type" value="Genomic_DNA"/>
</dbReference>
<dbReference type="CDD" id="cd16400">
    <property type="entry name" value="ParB_Srx_like_nuclease"/>
    <property type="match status" value="1"/>
</dbReference>
<dbReference type="Gene3D" id="3.90.1530.10">
    <property type="entry name" value="Conserved hypothetical protein from pyrococcus furiosus pfu- 392566-001, ParB domain"/>
    <property type="match status" value="1"/>
</dbReference>
<accession>A0A211YRB2</accession>
<protein>
    <submittedName>
        <fullName evidence="2">Transcriptional regulator</fullName>
    </submittedName>
</protein>
<sequence>MEAGVGVQRASLRQAYRISLVPIDALRPHEEVVEDHVKKIAEDIRRRSRLLYPVLVDAKTMVILDGHHRVAALRQLGAKYVPAVLVEYDSPCVEVGSWRPNISVDKSLVVRAGLEKKLLPPKTSRHRVCFEIPRVDTPLKVLLS</sequence>
<feature type="domain" description="ParB-like N-terminal" evidence="1">
    <location>
        <begin position="19"/>
        <end position="102"/>
    </location>
</feature>
<dbReference type="InterPro" id="IPR003115">
    <property type="entry name" value="ParB_N"/>
</dbReference>
<evidence type="ECO:0000259" key="1">
    <source>
        <dbReference type="SMART" id="SM00470"/>
    </source>
</evidence>
<dbReference type="SUPFAM" id="SSF110849">
    <property type="entry name" value="ParB/Sulfiredoxin"/>
    <property type="match status" value="1"/>
</dbReference>
<proteinExistence type="predicted"/>
<dbReference type="InterPro" id="IPR036086">
    <property type="entry name" value="ParB/Sulfiredoxin_sf"/>
</dbReference>
<keyword evidence="3" id="KW-1185">Reference proteome</keyword>
<dbReference type="SMART" id="SM00470">
    <property type="entry name" value="ParB"/>
    <property type="match status" value="1"/>
</dbReference>
<reference evidence="2 3" key="1">
    <citation type="submission" date="2017-05" db="EMBL/GenBank/DDBJ databases">
        <title>The draft genome of the hyperthermophilic archaeon 'Pyrodictium delaneyi strain Hulk', an iron and nitrate reducer, reveals the capacity for sulfate reduction.</title>
        <authorList>
            <person name="Demey L.M."/>
            <person name="Miller C."/>
            <person name="Manzella M."/>
            <person name="Reguera G."/>
            <person name="Kashefi K."/>
        </authorList>
    </citation>
    <scope>NUCLEOTIDE SEQUENCE [LARGE SCALE GENOMIC DNA]</scope>
    <source>
        <strain evidence="2 3">Hulk</strain>
    </source>
</reference>
<gene>
    <name evidence="2" type="ORF">Pdsh_01805</name>
</gene>